<dbReference type="GO" id="GO:0004672">
    <property type="term" value="F:protein kinase activity"/>
    <property type="evidence" value="ECO:0007669"/>
    <property type="project" value="InterPro"/>
</dbReference>
<feature type="domain" description="Protein kinase" evidence="2">
    <location>
        <begin position="360"/>
        <end position="722"/>
    </location>
</feature>
<name>A0A409VNE4_9AGAR</name>
<feature type="compositionally biased region" description="Polar residues" evidence="1">
    <location>
        <begin position="108"/>
        <end position="118"/>
    </location>
</feature>
<dbReference type="Proteomes" id="UP000284706">
    <property type="component" value="Unassembled WGS sequence"/>
</dbReference>
<dbReference type="PANTHER" id="PTHR38248:SF2">
    <property type="entry name" value="FUNK1 11"/>
    <property type="match status" value="1"/>
</dbReference>
<dbReference type="OrthoDB" id="3271139at2759"/>
<dbReference type="InParanoid" id="A0A409VNE4"/>
<evidence type="ECO:0000313" key="4">
    <source>
        <dbReference type="Proteomes" id="UP000284706"/>
    </source>
</evidence>
<dbReference type="PROSITE" id="PS00109">
    <property type="entry name" value="PROTEIN_KINASE_TYR"/>
    <property type="match status" value="1"/>
</dbReference>
<dbReference type="SUPFAM" id="SSF56112">
    <property type="entry name" value="Protein kinase-like (PK-like)"/>
    <property type="match status" value="2"/>
</dbReference>
<dbReference type="InterPro" id="IPR011009">
    <property type="entry name" value="Kinase-like_dom_sf"/>
</dbReference>
<evidence type="ECO:0000313" key="3">
    <source>
        <dbReference type="EMBL" id="PPQ67748.1"/>
    </source>
</evidence>
<dbReference type="GO" id="GO:0005524">
    <property type="term" value="F:ATP binding"/>
    <property type="evidence" value="ECO:0007669"/>
    <property type="project" value="InterPro"/>
</dbReference>
<dbReference type="AlphaFoldDB" id="A0A409VNE4"/>
<dbReference type="STRING" id="231916.A0A409VNE4"/>
<dbReference type="PROSITE" id="PS50011">
    <property type="entry name" value="PROTEIN_KINASE_DOM"/>
    <property type="match status" value="1"/>
</dbReference>
<comment type="caution">
    <text evidence="3">The sequence shown here is derived from an EMBL/GenBank/DDBJ whole genome shotgun (WGS) entry which is preliminary data.</text>
</comment>
<dbReference type="Gene3D" id="1.10.510.10">
    <property type="entry name" value="Transferase(Phosphotransferase) domain 1"/>
    <property type="match status" value="1"/>
</dbReference>
<gene>
    <name evidence="3" type="ORF">CVT26_007035</name>
</gene>
<dbReference type="InterPro" id="IPR040976">
    <property type="entry name" value="Pkinase_fungal"/>
</dbReference>
<dbReference type="PANTHER" id="PTHR38248">
    <property type="entry name" value="FUNK1 6"/>
    <property type="match status" value="1"/>
</dbReference>
<evidence type="ECO:0000256" key="1">
    <source>
        <dbReference type="SAM" id="MobiDB-lite"/>
    </source>
</evidence>
<organism evidence="3 4">
    <name type="scientific">Gymnopilus dilepis</name>
    <dbReference type="NCBI Taxonomy" id="231916"/>
    <lineage>
        <taxon>Eukaryota</taxon>
        <taxon>Fungi</taxon>
        <taxon>Dikarya</taxon>
        <taxon>Basidiomycota</taxon>
        <taxon>Agaricomycotina</taxon>
        <taxon>Agaricomycetes</taxon>
        <taxon>Agaricomycetidae</taxon>
        <taxon>Agaricales</taxon>
        <taxon>Agaricineae</taxon>
        <taxon>Hymenogastraceae</taxon>
        <taxon>Gymnopilus</taxon>
    </lineage>
</organism>
<dbReference type="EMBL" id="NHYE01005608">
    <property type="protein sequence ID" value="PPQ67748.1"/>
    <property type="molecule type" value="Genomic_DNA"/>
</dbReference>
<evidence type="ECO:0000259" key="2">
    <source>
        <dbReference type="PROSITE" id="PS50011"/>
    </source>
</evidence>
<proteinExistence type="predicted"/>
<dbReference type="Pfam" id="PF17667">
    <property type="entry name" value="Pkinase_fungal"/>
    <property type="match status" value="2"/>
</dbReference>
<sequence length="733" mass="81731">MQPSGRFPANSPRKGGDHVPIWPQTGLAKASRLAIAQELKGHLAFDDPSVFRRLKLDRVPNDVVDQCWESMRNNPTILSAKAKLEEIARAAAGKKEEVDLPPGDDDSPSTGSQSSTNKTADEVKMYGPLRAIFQFIEGFDSSQLGFESTLKNSFQSTDRVQLKSDGTTYGFPKSSPDFTLLDMMDGIDRDRSGSYAAMWRHQSAFCEVKPADNQGPKYVSANQTRGVKAVVSQAADYARLHLSARPFQLFSVCLFIFGSGFCVGIFDREGVIFSPIHGIWRDPKVFIRVVRAMTHHLSAQDLGRDSTVSMLSKKEQAEWIAQLKKFKMPFAASEDYPCFRIGGVPCFGSRDLITIGTPIWTSLSFLGRGSSVWIVGDRYTGLPFIMKNSWRKSNRISESEVYGAFKGFHPALAKFEIGGDVVLRPAYMSVRNLRGLAVSPSDIQQSPTDTILHRLLLSSFGRPIINWETYKELLQGIRDAVSALHAPEAKVSPTHVAHEYLWDQGVLHRDVSAGNVLLSQKFAQATGLSDPPTTGFLMDVEFAHFKEATYDKTTKTAIPPIRRPGGYMTERTERTRVDFGQTVLRGGVMTGTAHFMATLLLHAMDEGITNFEHQPYHDLESFVYVLAYGLFGGIFLAGPKPSMAGIPKERLDKAKSYFRESFGRFNIRDIFRDRSGVFPLHPARQLQGHLPAPVSTLLYQLRGRVADQQQDPPRDVLTHRWFIRELEATIAVL</sequence>
<protein>
    <recommendedName>
        <fullName evidence="2">Protein kinase domain-containing protein</fullName>
    </recommendedName>
</protein>
<dbReference type="InterPro" id="IPR000719">
    <property type="entry name" value="Prot_kinase_dom"/>
</dbReference>
<keyword evidence="4" id="KW-1185">Reference proteome</keyword>
<reference evidence="3 4" key="1">
    <citation type="journal article" date="2018" name="Evol. Lett.">
        <title>Horizontal gene cluster transfer increased hallucinogenic mushroom diversity.</title>
        <authorList>
            <person name="Reynolds H.T."/>
            <person name="Vijayakumar V."/>
            <person name="Gluck-Thaler E."/>
            <person name="Korotkin H.B."/>
            <person name="Matheny P.B."/>
            <person name="Slot J.C."/>
        </authorList>
    </citation>
    <scope>NUCLEOTIDE SEQUENCE [LARGE SCALE GENOMIC DNA]</scope>
    <source>
        <strain evidence="3 4">SRW20</strain>
    </source>
</reference>
<accession>A0A409VNE4</accession>
<feature type="region of interest" description="Disordered" evidence="1">
    <location>
        <begin position="1"/>
        <end position="20"/>
    </location>
</feature>
<feature type="region of interest" description="Disordered" evidence="1">
    <location>
        <begin position="92"/>
        <end position="121"/>
    </location>
</feature>
<dbReference type="InterPro" id="IPR008266">
    <property type="entry name" value="Tyr_kinase_AS"/>
</dbReference>